<evidence type="ECO:0000313" key="1">
    <source>
        <dbReference type="EMBL" id="KAF2464680.1"/>
    </source>
</evidence>
<dbReference type="EMBL" id="MU003534">
    <property type="protein sequence ID" value="KAF2464680.1"/>
    <property type="molecule type" value="Genomic_DNA"/>
</dbReference>
<protein>
    <submittedName>
        <fullName evidence="1">Exo-beta 1,3 glucanase-like protein</fullName>
    </submittedName>
</protein>
<proteinExistence type="predicted"/>
<accession>A0ACB6QDV4</accession>
<evidence type="ECO:0000313" key="2">
    <source>
        <dbReference type="Proteomes" id="UP000799755"/>
    </source>
</evidence>
<gene>
    <name evidence="1" type="ORF">BDR25DRAFT_241614</name>
</gene>
<name>A0ACB6QDV4_9PLEO</name>
<reference evidence="1" key="1">
    <citation type="journal article" date="2020" name="Stud. Mycol.">
        <title>101 Dothideomycetes genomes: a test case for predicting lifestyles and emergence of pathogens.</title>
        <authorList>
            <person name="Haridas S."/>
            <person name="Albert R."/>
            <person name="Binder M."/>
            <person name="Bloem J."/>
            <person name="Labutti K."/>
            <person name="Salamov A."/>
            <person name="Andreopoulos B."/>
            <person name="Baker S."/>
            <person name="Barry K."/>
            <person name="Bills G."/>
            <person name="Bluhm B."/>
            <person name="Cannon C."/>
            <person name="Castanera R."/>
            <person name="Culley D."/>
            <person name="Daum C."/>
            <person name="Ezra D."/>
            <person name="Gonzalez J."/>
            <person name="Henrissat B."/>
            <person name="Kuo A."/>
            <person name="Liang C."/>
            <person name="Lipzen A."/>
            <person name="Lutzoni F."/>
            <person name="Magnuson J."/>
            <person name="Mondo S."/>
            <person name="Nolan M."/>
            <person name="Ohm R."/>
            <person name="Pangilinan J."/>
            <person name="Park H.-J."/>
            <person name="Ramirez L."/>
            <person name="Alfaro M."/>
            <person name="Sun H."/>
            <person name="Tritt A."/>
            <person name="Yoshinaga Y."/>
            <person name="Zwiers L.-H."/>
            <person name="Turgeon B."/>
            <person name="Goodwin S."/>
            <person name="Spatafora J."/>
            <person name="Crous P."/>
            <person name="Grigoriev I."/>
        </authorList>
    </citation>
    <scope>NUCLEOTIDE SEQUENCE</scope>
    <source>
        <strain evidence="1">ATCC 200398</strain>
    </source>
</reference>
<comment type="caution">
    <text evidence="1">The sequence shown here is derived from an EMBL/GenBank/DDBJ whole genome shotgun (WGS) entry which is preliminary data.</text>
</comment>
<dbReference type="Proteomes" id="UP000799755">
    <property type="component" value="Unassembled WGS sequence"/>
</dbReference>
<keyword evidence="2" id="KW-1185">Reference proteome</keyword>
<sequence>MANLTTAAPVKTTLATISALPTPSGAISVLKPAVAASGYWMADMPKQGIAAFNSNPNGYKVWRNVKDYGAKGDGATDDSAAINAAITDGNRCGPWVCQSATDTPAVVYFPSGTYIISQKIVPYYFTQIIGNPNNRPVLKATAGFTALGVIDASPYGNTGQPGWLSTNLFMRQIRNIVIDLTAIAPATAATGIHWPAAQATSLQNVKVIMTQSASSQHQGIFIENGSAGMVLDIETVGGLYGLNIGNQQFTMRNIKISKAVTGISQIWNWGWTYHGLTISDCTTAFSMKNGGSSKQEVGSVTIIDSTITNCPTFVEMAWSTSAKPIAAGQLILENIALSNVPVAVKGEGGTVLAGGSTTIAAWGQGIKYTPTGPTKWQGAFTPAKRPTNLLSGNKFYTKSKPQYEDLVTDSFISARASGAKGDGNTDDTTAVQNAINNAVQAKKILFFDHGVYKVTKTIYVPPGARMVGESFAVIMASGSTWSSKTNPVPVIQIGKPGESGSVEWSDMVVSTQGSTPGAKLIEWNLAATLGSGLWDVHTRIGGAKGTNLQVTQCPVGAAIKDDCMAAYMSVHITKTGSGAYLENNWFWTADHDLDDAKNNSTQISIYTGRGLLVEGSNVWLWSSGVEHHSLYQYQFANAKDVFAGFIQTETPYWQPNPDAKNQPFPLASALSDPDYNSACQGASGNCDTLGLRILDSQNVLIYGAGLYSFFINNNSACSGADIANGKRICQTRIFSVEGKSTNVLIYGLSTVGVEKLITIDGNDKATWSDTLSVYSDTIGLFSYNV</sequence>
<organism evidence="1 2">
    <name type="scientific">Lindgomyces ingoldianus</name>
    <dbReference type="NCBI Taxonomy" id="673940"/>
    <lineage>
        <taxon>Eukaryota</taxon>
        <taxon>Fungi</taxon>
        <taxon>Dikarya</taxon>
        <taxon>Ascomycota</taxon>
        <taxon>Pezizomycotina</taxon>
        <taxon>Dothideomycetes</taxon>
        <taxon>Pleosporomycetidae</taxon>
        <taxon>Pleosporales</taxon>
        <taxon>Lindgomycetaceae</taxon>
        <taxon>Lindgomyces</taxon>
    </lineage>
</organism>